<name>A0A7S4KQJ5_GUITH</name>
<protein>
    <submittedName>
        <fullName evidence="1">Uncharacterized protein</fullName>
    </submittedName>
</protein>
<reference evidence="1" key="1">
    <citation type="submission" date="2021-01" db="EMBL/GenBank/DDBJ databases">
        <authorList>
            <person name="Corre E."/>
            <person name="Pelletier E."/>
            <person name="Niang G."/>
            <person name="Scheremetjew M."/>
            <person name="Finn R."/>
            <person name="Kale V."/>
            <person name="Holt S."/>
            <person name="Cochrane G."/>
            <person name="Meng A."/>
            <person name="Brown T."/>
            <person name="Cohen L."/>
        </authorList>
    </citation>
    <scope>NUCLEOTIDE SEQUENCE</scope>
    <source>
        <strain evidence="1">CCMP 2712</strain>
    </source>
</reference>
<proteinExistence type="predicted"/>
<dbReference type="EMBL" id="HBKN01021261">
    <property type="protein sequence ID" value="CAE2302368.1"/>
    <property type="molecule type" value="Transcribed_RNA"/>
</dbReference>
<accession>A0A7S4KQJ5</accession>
<gene>
    <name evidence="1" type="ORF">GTHE00462_LOCUS16698</name>
</gene>
<organism evidence="1">
    <name type="scientific">Guillardia theta</name>
    <name type="common">Cryptophyte</name>
    <name type="synonym">Cryptomonas phi</name>
    <dbReference type="NCBI Taxonomy" id="55529"/>
    <lineage>
        <taxon>Eukaryota</taxon>
        <taxon>Cryptophyceae</taxon>
        <taxon>Pyrenomonadales</taxon>
        <taxon>Geminigeraceae</taxon>
        <taxon>Guillardia</taxon>
    </lineage>
</organism>
<sequence>MSSDSPWRVSERMGMLFGDEDDTMSVWQFAKRLMKEERGTMREVERLSTFLNIDVKRLVLLVMQLSVRVTEGGGGGGQELLVAVRFKLPPSLFSLATKFETKWIQVFDTKLDNSLLSRNKIFSSFAICRNSSKQDNIEIVETRARRKEDGSFLIFQVRRFLLGRERILCSFHLMTSQPTNEQVAVTQSFIRVE</sequence>
<dbReference type="AlphaFoldDB" id="A0A7S4KQJ5"/>
<evidence type="ECO:0000313" key="1">
    <source>
        <dbReference type="EMBL" id="CAE2302368.1"/>
    </source>
</evidence>